<dbReference type="RefSeq" id="WP_154488221.1">
    <property type="nucleotide sequence ID" value="NZ_VULN01000009.1"/>
</dbReference>
<reference evidence="1 2" key="1">
    <citation type="submission" date="2019-08" db="EMBL/GenBank/DDBJ databases">
        <title>In-depth cultivation of the pig gut microbiome towards novel bacterial diversity and tailored functional studies.</title>
        <authorList>
            <person name="Wylensek D."/>
            <person name="Hitch T.C.A."/>
            <person name="Clavel T."/>
        </authorList>
    </citation>
    <scope>NUCLEOTIDE SEQUENCE [LARGE SCALE GENOMIC DNA]</scope>
    <source>
        <strain evidence="1 2">WCA-389-WT-5B</strain>
    </source>
</reference>
<evidence type="ECO:0000313" key="2">
    <source>
        <dbReference type="Proteomes" id="UP000441455"/>
    </source>
</evidence>
<name>A0A6N7VKY0_ACIFE</name>
<dbReference type="AlphaFoldDB" id="A0A6N7VKY0"/>
<comment type="caution">
    <text evidence="1">The sequence shown here is derived from an EMBL/GenBank/DDBJ whole genome shotgun (WGS) entry which is preliminary data.</text>
</comment>
<organism evidence="1 2">
    <name type="scientific">Acidaminococcus fermentans</name>
    <dbReference type="NCBI Taxonomy" id="905"/>
    <lineage>
        <taxon>Bacteria</taxon>
        <taxon>Bacillati</taxon>
        <taxon>Bacillota</taxon>
        <taxon>Negativicutes</taxon>
        <taxon>Acidaminococcales</taxon>
        <taxon>Acidaminococcaceae</taxon>
        <taxon>Acidaminococcus</taxon>
    </lineage>
</organism>
<sequence length="72" mass="7759">MSQVQNERLKMYLEAEKAVLTGQSYTIGNRTLTRASLSAIQAEINRLVAGGATLAGDTPDQAGHARRVVLMD</sequence>
<proteinExistence type="predicted"/>
<dbReference type="InterPro" id="IPR046146">
    <property type="entry name" value="DUF6148"/>
</dbReference>
<protein>
    <submittedName>
        <fullName evidence="1">Uncharacterized protein</fullName>
    </submittedName>
</protein>
<gene>
    <name evidence="1" type="ORF">FX155_07080</name>
</gene>
<dbReference type="EMBL" id="VULN01000009">
    <property type="protein sequence ID" value="MSS82354.1"/>
    <property type="molecule type" value="Genomic_DNA"/>
</dbReference>
<dbReference type="Pfam" id="PF19645">
    <property type="entry name" value="DUF6148"/>
    <property type="match status" value="1"/>
</dbReference>
<evidence type="ECO:0000313" key="1">
    <source>
        <dbReference type="EMBL" id="MSS82354.1"/>
    </source>
</evidence>
<dbReference type="Proteomes" id="UP000441455">
    <property type="component" value="Unassembled WGS sequence"/>
</dbReference>
<dbReference type="OrthoDB" id="80936at2"/>
<accession>A0A6N7VKY0</accession>